<dbReference type="Gene3D" id="3.20.20.80">
    <property type="entry name" value="Glycosidases"/>
    <property type="match status" value="1"/>
</dbReference>
<dbReference type="InterPro" id="IPR013529">
    <property type="entry name" value="Glyco_hydro_42_N"/>
</dbReference>
<dbReference type="GO" id="GO:0004565">
    <property type="term" value="F:beta-galactosidase activity"/>
    <property type="evidence" value="ECO:0007669"/>
    <property type="project" value="InterPro"/>
</dbReference>
<proteinExistence type="predicted"/>
<evidence type="ECO:0000256" key="3">
    <source>
        <dbReference type="SAM" id="SignalP"/>
    </source>
</evidence>
<feature type="chain" id="PRO_5012357299" evidence="3">
    <location>
        <begin position="22"/>
        <end position="452"/>
    </location>
</feature>
<evidence type="ECO:0000313" key="5">
    <source>
        <dbReference type="EMBL" id="SNX71116.1"/>
    </source>
</evidence>
<dbReference type="GO" id="GO:0009341">
    <property type="term" value="C:beta-galactosidase complex"/>
    <property type="evidence" value="ECO:0007669"/>
    <property type="project" value="InterPro"/>
</dbReference>
<keyword evidence="3" id="KW-0732">Signal</keyword>
<dbReference type="InterPro" id="IPR017853">
    <property type="entry name" value="GH"/>
</dbReference>
<keyword evidence="6" id="KW-1185">Reference proteome</keyword>
<evidence type="ECO:0000259" key="4">
    <source>
        <dbReference type="Pfam" id="PF02449"/>
    </source>
</evidence>
<name>A0A285CVQ9_9RHOB</name>
<organism evidence="5 6">
    <name type="scientific">Cereibacter ovatus</name>
    <dbReference type="NCBI Taxonomy" id="439529"/>
    <lineage>
        <taxon>Bacteria</taxon>
        <taxon>Pseudomonadati</taxon>
        <taxon>Pseudomonadota</taxon>
        <taxon>Alphaproteobacteria</taxon>
        <taxon>Rhodobacterales</taxon>
        <taxon>Paracoccaceae</taxon>
        <taxon>Cereibacter</taxon>
    </lineage>
</organism>
<sequence length="452" mass="48755">MRLRSLVAAALVTLSAGGATADTIDLSQVVASPNPRLGLAFPGSNPKHYSAIAQAGIGVVRLSVAWDRVEPAPGRFDWSGLDSRVVGLQAYGIEPFLTFESTADWGTVPETRGVKNARPNNPADWERFVRAVVERYDGDGHADAPGLHRRVRYWQAANEWISDKNKSGGWVGTTDELIDYIRRTHDAVKAVDPRAIFVLGGIAAFNLDVLLVARGGQQFTVRQKWNERSETVLSPSDMRGAEIARIIDRDVLPVLRQSPYDIADVHLYGPESRDAARIAMIGSMTGRPVLSAECGGPSLDYGDRYTPEGHFIAVVDRNLGVLAAGGQFCLWYRLGEGRDTTFGNRHTALYTERAKPKPGVYAYRMLSRLLAADTTVRAAGPALFELRRTAGDVVRIGWGGGAAAVRAFAAQTGAQAYCLADAGTGALSRDPGRCDPEALTVAGHDLSSLLSR</sequence>
<dbReference type="AlphaFoldDB" id="A0A285CVQ9"/>
<dbReference type="SUPFAM" id="SSF51445">
    <property type="entry name" value="(Trans)glycosidases"/>
    <property type="match status" value="1"/>
</dbReference>
<dbReference type="Pfam" id="PF02449">
    <property type="entry name" value="Glyco_hydro_42"/>
    <property type="match status" value="1"/>
</dbReference>
<keyword evidence="2" id="KW-0326">Glycosidase</keyword>
<evidence type="ECO:0000256" key="1">
    <source>
        <dbReference type="ARBA" id="ARBA00022801"/>
    </source>
</evidence>
<dbReference type="InterPro" id="IPR051923">
    <property type="entry name" value="Glycosyl_Hydrolase_39"/>
</dbReference>
<dbReference type="PANTHER" id="PTHR12631">
    <property type="entry name" value="ALPHA-L-IDURONIDASE"/>
    <property type="match status" value="1"/>
</dbReference>
<gene>
    <name evidence="5" type="ORF">SAMN05878503_10869</name>
</gene>
<protein>
    <submittedName>
        <fullName evidence="5">Beta-galactosidase-like protein</fullName>
    </submittedName>
</protein>
<feature type="domain" description="Glycoside hydrolase family 42 N-terminal" evidence="4">
    <location>
        <begin position="48"/>
        <end position="97"/>
    </location>
</feature>
<accession>A0A285CVQ9</accession>
<dbReference type="GO" id="GO:0005975">
    <property type="term" value="P:carbohydrate metabolic process"/>
    <property type="evidence" value="ECO:0007669"/>
    <property type="project" value="InterPro"/>
</dbReference>
<feature type="signal peptide" evidence="3">
    <location>
        <begin position="1"/>
        <end position="21"/>
    </location>
</feature>
<keyword evidence="1" id="KW-0378">Hydrolase</keyword>
<dbReference type="PANTHER" id="PTHR12631:SF10">
    <property type="entry name" value="BETA-XYLOSIDASE-LIKE PROTEIN-RELATED"/>
    <property type="match status" value="1"/>
</dbReference>
<dbReference type="RefSeq" id="WP_097030652.1">
    <property type="nucleotide sequence ID" value="NZ_OAOQ01000008.1"/>
</dbReference>
<dbReference type="Proteomes" id="UP000219467">
    <property type="component" value="Unassembled WGS sequence"/>
</dbReference>
<reference evidence="6" key="1">
    <citation type="submission" date="2017-08" db="EMBL/GenBank/DDBJ databases">
        <authorList>
            <person name="Varghese N."/>
            <person name="Submissions S."/>
        </authorList>
    </citation>
    <scope>NUCLEOTIDE SEQUENCE [LARGE SCALE GENOMIC DNA]</scope>
    <source>
        <strain evidence="6">JA234</strain>
    </source>
</reference>
<evidence type="ECO:0000313" key="6">
    <source>
        <dbReference type="Proteomes" id="UP000219467"/>
    </source>
</evidence>
<evidence type="ECO:0000256" key="2">
    <source>
        <dbReference type="ARBA" id="ARBA00023295"/>
    </source>
</evidence>
<dbReference type="EMBL" id="OAOQ01000008">
    <property type="protein sequence ID" value="SNX71116.1"/>
    <property type="molecule type" value="Genomic_DNA"/>
</dbReference>
<dbReference type="OrthoDB" id="9776971at2"/>